<protein>
    <submittedName>
        <fullName evidence="2">Uncharacterized protein</fullName>
    </submittedName>
</protein>
<evidence type="ECO:0000313" key="3">
    <source>
        <dbReference type="Proteomes" id="UP000035199"/>
    </source>
</evidence>
<feature type="transmembrane region" description="Helical" evidence="1">
    <location>
        <begin position="166"/>
        <end position="186"/>
    </location>
</feature>
<feature type="transmembrane region" description="Helical" evidence="1">
    <location>
        <begin position="637"/>
        <end position="661"/>
    </location>
</feature>
<dbReference type="RefSeq" id="WP_047261597.1">
    <property type="nucleotide sequence ID" value="NZ_CP011542.1"/>
</dbReference>
<dbReference type="EMBL" id="CP011542">
    <property type="protein sequence ID" value="AKK05369.1"/>
    <property type="molecule type" value="Genomic_DNA"/>
</dbReference>
<feature type="transmembrane region" description="Helical" evidence="1">
    <location>
        <begin position="549"/>
        <end position="575"/>
    </location>
</feature>
<proteinExistence type="predicted"/>
<keyword evidence="1" id="KW-0472">Membrane</keyword>
<dbReference type="PATRIC" id="fig|571915.4.peg.1092"/>
<keyword evidence="3" id="KW-1185">Reference proteome</keyword>
<accession>A0A0G3GW35</accession>
<dbReference type="AlphaFoldDB" id="A0A0G3GW35"/>
<feature type="transmembrane region" description="Helical" evidence="1">
    <location>
        <begin position="206"/>
        <end position="228"/>
    </location>
</feature>
<dbReference type="Proteomes" id="UP000035199">
    <property type="component" value="Chromosome"/>
</dbReference>
<feature type="transmembrane region" description="Helical" evidence="1">
    <location>
        <begin position="286"/>
        <end position="306"/>
    </location>
</feature>
<keyword evidence="1" id="KW-1133">Transmembrane helix</keyword>
<feature type="transmembrane region" description="Helical" evidence="1">
    <location>
        <begin position="596"/>
        <end position="617"/>
    </location>
</feature>
<reference evidence="3" key="2">
    <citation type="submission" date="2015-05" db="EMBL/GenBank/DDBJ databases">
        <title>Complete genome sequence of Corynebacterium mustelae DSM 45274, isolated from various tissues of a male ferret with lethal sepsis.</title>
        <authorList>
            <person name="Ruckert C."/>
            <person name="Albersmeier A."/>
            <person name="Winkler A."/>
            <person name="Tauch A."/>
        </authorList>
    </citation>
    <scope>NUCLEOTIDE SEQUENCE [LARGE SCALE GENOMIC DNA]</scope>
    <source>
        <strain evidence="3">DSM 45274</strain>
    </source>
</reference>
<keyword evidence="1" id="KW-0812">Transmembrane</keyword>
<feature type="transmembrane region" description="Helical" evidence="1">
    <location>
        <begin position="240"/>
        <end position="265"/>
    </location>
</feature>
<organism evidence="2 3">
    <name type="scientific">Corynebacterium mustelae</name>
    <dbReference type="NCBI Taxonomy" id="571915"/>
    <lineage>
        <taxon>Bacteria</taxon>
        <taxon>Bacillati</taxon>
        <taxon>Actinomycetota</taxon>
        <taxon>Actinomycetes</taxon>
        <taxon>Mycobacteriales</taxon>
        <taxon>Corynebacteriaceae</taxon>
        <taxon>Corynebacterium</taxon>
    </lineage>
</organism>
<sequence>MTSQLYNHKLFRLICIAAVVCFSVISAFWSCLLAFSNATPRTTAALQIASVDAETSSAEIFAALQQLSDEHGYDISVLAAQDLGGEFALYTTNGQSSYDGIWPGQKLVVLPLEQLPAQDPRVTYVVEGPSEFHELVHNELSSLGATVKFIDNQEWSFLLGGDLGKFLALGVGTVICAAFFLAFAHAKGSGIARLHGQGIIRIVLRIFAPILVATVLVLAVSTGIIGIWRGFDIGYQFGRYVLVFSCVLLSAIALTLVLSMGLLSLTPITPLLKGRLKAGPVLGFAAVLRILMVGICLSWASLAIAYNTEYRLQMEDFKAWQQHPPSYKTYVNGALDADTVRDAVAPISQQLRAMSAAGELYYHNFQVKQARGENQLSAADLSADDVFDSITYNRTTAVKSLPTEILSAIDTHPADSIVVIAPPTQPQALEDVRAHIPLCDEQPSVCVMETVNQDYNAFSWQAGEGVYQPRAVLISPVVIVVPDDLRGISDYNVSAGLTNNSISFQSLAQLKQFTASDELLKNHFYQAVPLVQKWKENHDDLAISRSMSFVGLISSLVLICIFGFAYGGLLVLSYAQRARNYRIFGLPPSRFYRKVAWWDLAVIIGSALLLLQKIIAYRRFAATPAGIFMPDILASYVLSPWVVAAIGSSIATSAALSIYTISRKLS</sequence>
<gene>
    <name evidence="2" type="ORF">CMUST_05155</name>
</gene>
<evidence type="ECO:0000313" key="2">
    <source>
        <dbReference type="EMBL" id="AKK05369.1"/>
    </source>
</evidence>
<feature type="transmembrane region" description="Helical" evidence="1">
    <location>
        <begin position="12"/>
        <end position="35"/>
    </location>
</feature>
<name>A0A0G3GW35_9CORY</name>
<reference evidence="2 3" key="1">
    <citation type="journal article" date="2015" name="Genome Announc.">
        <title>Complete Genome Sequence of the Type Strain Corynebacterium mustelae DSM 45274, Isolated from Various Tissues of a Male Ferret with Lethal Sepsis.</title>
        <authorList>
            <person name="Ruckert C."/>
            <person name="Eimer J."/>
            <person name="Winkler A."/>
            <person name="Tauch A."/>
        </authorList>
    </citation>
    <scope>NUCLEOTIDE SEQUENCE [LARGE SCALE GENOMIC DNA]</scope>
    <source>
        <strain evidence="2 3">DSM 45274</strain>
    </source>
</reference>
<dbReference type="KEGG" id="cmv:CMUST_05155"/>
<evidence type="ECO:0000256" key="1">
    <source>
        <dbReference type="SAM" id="Phobius"/>
    </source>
</evidence>